<dbReference type="Proteomes" id="UP000825729">
    <property type="component" value="Unassembled WGS sequence"/>
</dbReference>
<dbReference type="AlphaFoldDB" id="A0AAV7E086"/>
<comment type="caution">
    <text evidence="1">The sequence shown here is derived from an EMBL/GenBank/DDBJ whole genome shotgun (WGS) entry which is preliminary data.</text>
</comment>
<evidence type="ECO:0000313" key="1">
    <source>
        <dbReference type="EMBL" id="KAG9441227.1"/>
    </source>
</evidence>
<dbReference type="EMBL" id="JAINDJ010000007">
    <property type="protein sequence ID" value="KAG9441227.1"/>
    <property type="molecule type" value="Genomic_DNA"/>
</dbReference>
<reference evidence="1 2" key="1">
    <citation type="submission" date="2021-07" db="EMBL/GenBank/DDBJ databases">
        <title>The Aristolochia fimbriata genome: insights into angiosperm evolution, floral development and chemical biosynthesis.</title>
        <authorList>
            <person name="Jiao Y."/>
        </authorList>
    </citation>
    <scope>NUCLEOTIDE SEQUENCE [LARGE SCALE GENOMIC DNA]</scope>
    <source>
        <strain evidence="1">IBCAS-2021</strain>
        <tissue evidence="1">Leaf</tissue>
    </source>
</reference>
<gene>
    <name evidence="1" type="ORF">H6P81_017081</name>
</gene>
<protein>
    <recommendedName>
        <fullName evidence="3">LAGLIDADG homing endonuclease</fullName>
    </recommendedName>
</protein>
<keyword evidence="2" id="KW-1185">Reference proteome</keyword>
<proteinExistence type="predicted"/>
<accession>A0AAV7E086</accession>
<sequence>MRSLRNFQVVAFYSFSFVFFLRFLSSFPSSVLAGAALEVRGGNSSITTEEIDFLLWSLICSCALEKVSFFTKKGISAFCRLRVYDPINEGFEADKNGLRLPQFTLKLLRAFGHIPRTDHWPP</sequence>
<evidence type="ECO:0000313" key="2">
    <source>
        <dbReference type="Proteomes" id="UP000825729"/>
    </source>
</evidence>
<organism evidence="1 2">
    <name type="scientific">Aristolochia fimbriata</name>
    <name type="common">White veined hardy Dutchman's pipe vine</name>
    <dbReference type="NCBI Taxonomy" id="158543"/>
    <lineage>
        <taxon>Eukaryota</taxon>
        <taxon>Viridiplantae</taxon>
        <taxon>Streptophyta</taxon>
        <taxon>Embryophyta</taxon>
        <taxon>Tracheophyta</taxon>
        <taxon>Spermatophyta</taxon>
        <taxon>Magnoliopsida</taxon>
        <taxon>Magnoliidae</taxon>
        <taxon>Piperales</taxon>
        <taxon>Aristolochiaceae</taxon>
        <taxon>Aristolochia</taxon>
    </lineage>
</organism>
<name>A0AAV7E086_ARIFI</name>
<evidence type="ECO:0008006" key="3">
    <source>
        <dbReference type="Google" id="ProtNLM"/>
    </source>
</evidence>